<feature type="transmembrane region" description="Helical" evidence="1">
    <location>
        <begin position="235"/>
        <end position="258"/>
    </location>
</feature>
<evidence type="ECO:0000256" key="2">
    <source>
        <dbReference type="SAM" id="SignalP"/>
    </source>
</evidence>
<keyword evidence="1" id="KW-1133">Transmembrane helix</keyword>
<keyword evidence="1" id="KW-0812">Transmembrane</keyword>
<accession>A0A914HY81</accession>
<dbReference type="InterPro" id="IPR052774">
    <property type="entry name" value="Celegans_DevNeuronal_Protein"/>
</dbReference>
<keyword evidence="1" id="KW-0472">Membrane</keyword>
<reference evidence="5" key="1">
    <citation type="submission" date="2022-11" db="UniProtKB">
        <authorList>
            <consortium name="WormBaseParasite"/>
        </authorList>
    </citation>
    <scope>IDENTIFICATION</scope>
</reference>
<dbReference type="WBParaSite" id="Gr19_v10_g5208.t1">
    <property type="protein sequence ID" value="Gr19_v10_g5208.t1"/>
    <property type="gene ID" value="Gr19_v10_g5208"/>
</dbReference>
<dbReference type="Gene3D" id="3.50.4.10">
    <property type="entry name" value="Hepatocyte Growth Factor"/>
    <property type="match status" value="3"/>
</dbReference>
<dbReference type="SUPFAM" id="SSF57414">
    <property type="entry name" value="Hairpin loop containing domain-like"/>
    <property type="match status" value="3"/>
</dbReference>
<feature type="signal peptide" evidence="2">
    <location>
        <begin position="1"/>
        <end position="34"/>
    </location>
</feature>
<feature type="domain" description="Apple" evidence="3">
    <location>
        <begin position="546"/>
        <end position="627"/>
    </location>
</feature>
<dbReference type="AlphaFoldDB" id="A0A914HY81"/>
<keyword evidence="2" id="KW-0732">Signal</keyword>
<dbReference type="PROSITE" id="PS50948">
    <property type="entry name" value="PAN"/>
    <property type="match status" value="3"/>
</dbReference>
<sequence length="695" mass="76967">MSTTRRRMLSFSNLPLLPFFFLPLLLSLFQASDSFPSPGVFGLLQLNDQIRPPPLSTYAKLSLEEPWMFVRPTQHRFGARTRSYLWHKRAMVQLGKRALMRLGLALLMFSNAFCAAANTIPSSRSNVPISPAMLDCFTHSPGRALSNASSSHEFFNVSPDDCLRFCSTDRVCNTVVYHKHFSTCQLYSGAEEGEAAQEVIAKGHDLYMKKECEEHRREQEKDEAGRRTFQAHNTFLASFFPSFIMPLYFQFLLFLLLLPSISSFQFARCFQKLERHSIDNSQPLTEIFRSAPTDCLEQCITHTGNGDEQEDPGYCRSVVYDHLQHSCRLYGHDGRKLPAVIHPANGFDMYRRTSSMQECVGPTQRLLALNTKKGAVFGAPSQVQSVGKKPIPVTTPAAEDTLSDEELATLLDQLDRKEENGSGGRHEGEGRVLKAESAGGVVTELDCAAFGRVTGYLSYVGGQPIEGAEEFMGWSETECAQFCTSNQDPEGNVLACAGFSHVPGGSKCFLHSKISSKVSIQPEPAALHAGTYAEKWCVPAHRYGICRESVRFSVRLQRRFSPNFGPSVTLEQIHTLTECLNKCMDHQNCQTASFHAQSRRCLLYGQFPNSDITLPSDQSWSLILNGCVVTKTATVGAVDSEDGEIGGGKSKMVAQFQQKKRLFPTQSTPRAFGVGNRPCGGGEIGGMMANLFGKK</sequence>
<evidence type="ECO:0000256" key="1">
    <source>
        <dbReference type="SAM" id="Phobius"/>
    </source>
</evidence>
<keyword evidence="4" id="KW-1185">Reference proteome</keyword>
<organism evidence="4 5">
    <name type="scientific">Globodera rostochiensis</name>
    <name type="common">Golden nematode worm</name>
    <name type="synonym">Heterodera rostochiensis</name>
    <dbReference type="NCBI Taxonomy" id="31243"/>
    <lineage>
        <taxon>Eukaryota</taxon>
        <taxon>Metazoa</taxon>
        <taxon>Ecdysozoa</taxon>
        <taxon>Nematoda</taxon>
        <taxon>Chromadorea</taxon>
        <taxon>Rhabditida</taxon>
        <taxon>Tylenchina</taxon>
        <taxon>Tylenchomorpha</taxon>
        <taxon>Tylenchoidea</taxon>
        <taxon>Heteroderidae</taxon>
        <taxon>Heteroderinae</taxon>
        <taxon>Globodera</taxon>
    </lineage>
</organism>
<dbReference type="PANTHER" id="PTHR47327">
    <property type="entry name" value="FI18240P1-RELATED"/>
    <property type="match status" value="1"/>
</dbReference>
<feature type="domain" description="Apple" evidence="3">
    <location>
        <begin position="136"/>
        <end position="212"/>
    </location>
</feature>
<evidence type="ECO:0000259" key="3">
    <source>
        <dbReference type="PROSITE" id="PS50948"/>
    </source>
</evidence>
<protein>
    <submittedName>
        <fullName evidence="5">Apple domain-containing protein</fullName>
    </submittedName>
</protein>
<dbReference type="Proteomes" id="UP000887572">
    <property type="component" value="Unplaced"/>
</dbReference>
<feature type="transmembrane region" description="Helical" evidence="1">
    <location>
        <begin position="98"/>
        <end position="120"/>
    </location>
</feature>
<feature type="chain" id="PRO_5036834942" evidence="2">
    <location>
        <begin position="35"/>
        <end position="695"/>
    </location>
</feature>
<dbReference type="Pfam" id="PF00024">
    <property type="entry name" value="PAN_1"/>
    <property type="match status" value="3"/>
</dbReference>
<dbReference type="SMART" id="SM00473">
    <property type="entry name" value="PAN_AP"/>
    <property type="match status" value="4"/>
</dbReference>
<name>A0A914HY81_GLORO</name>
<dbReference type="InterPro" id="IPR003609">
    <property type="entry name" value="Pan_app"/>
</dbReference>
<dbReference type="GO" id="GO:0009653">
    <property type="term" value="P:anatomical structure morphogenesis"/>
    <property type="evidence" value="ECO:0007669"/>
    <property type="project" value="TreeGrafter"/>
</dbReference>
<dbReference type="CDD" id="cd01099">
    <property type="entry name" value="PAN_AP_HGF"/>
    <property type="match status" value="1"/>
</dbReference>
<feature type="domain" description="Apple" evidence="3">
    <location>
        <begin position="269"/>
        <end position="354"/>
    </location>
</feature>
<proteinExistence type="predicted"/>
<dbReference type="PANTHER" id="PTHR47327:SF1">
    <property type="entry name" value="RE15579P"/>
    <property type="match status" value="1"/>
</dbReference>
<evidence type="ECO:0000313" key="5">
    <source>
        <dbReference type="WBParaSite" id="Gr19_v10_g5208.t1"/>
    </source>
</evidence>
<evidence type="ECO:0000313" key="4">
    <source>
        <dbReference type="Proteomes" id="UP000887572"/>
    </source>
</evidence>